<comment type="caution">
    <text evidence="1">The sequence shown here is derived from an EMBL/GenBank/DDBJ whole genome shotgun (WGS) entry which is preliminary data.</text>
</comment>
<dbReference type="AlphaFoldDB" id="A0A7J4IX25"/>
<organism evidence="1 2">
    <name type="scientific">Candidatus Iainarchaeum sp</name>
    <dbReference type="NCBI Taxonomy" id="3101447"/>
    <lineage>
        <taxon>Archaea</taxon>
        <taxon>Candidatus Iainarchaeota</taxon>
        <taxon>Candidatus Iainarchaeia</taxon>
        <taxon>Candidatus Iainarchaeales</taxon>
        <taxon>Candidatus Iainarchaeaceae</taxon>
        <taxon>Candidatus Iainarchaeum</taxon>
    </lineage>
</organism>
<accession>A0A7J4IX25</accession>
<evidence type="ECO:0000313" key="1">
    <source>
        <dbReference type="EMBL" id="HIH09968.1"/>
    </source>
</evidence>
<proteinExistence type="predicted"/>
<gene>
    <name evidence="1" type="ORF">HA254_04855</name>
</gene>
<dbReference type="EMBL" id="DUGC01000074">
    <property type="protein sequence ID" value="HIH09968.1"/>
    <property type="molecule type" value="Genomic_DNA"/>
</dbReference>
<name>A0A7J4IX25_9ARCH</name>
<protein>
    <submittedName>
        <fullName evidence="1">Uncharacterized protein</fullName>
    </submittedName>
</protein>
<reference evidence="2" key="1">
    <citation type="journal article" date="2020" name="bioRxiv">
        <title>A rank-normalized archaeal taxonomy based on genome phylogeny resolves widespread incomplete and uneven classifications.</title>
        <authorList>
            <person name="Rinke C."/>
            <person name="Chuvochina M."/>
            <person name="Mussig A.J."/>
            <person name="Chaumeil P.-A."/>
            <person name="Waite D.W."/>
            <person name="Whitman W.B."/>
            <person name="Parks D.H."/>
            <person name="Hugenholtz P."/>
        </authorList>
    </citation>
    <scope>NUCLEOTIDE SEQUENCE [LARGE SCALE GENOMIC DNA]</scope>
</reference>
<sequence length="116" mass="13140">MVKRSKKFNKPHFVKSGMVSGLGKGVMRLAPATGHEPYAKLHKRFIFAFGKEPRSRQELYERLGINPETARTIEAGVIHHMTYNGLPAALVQEAVEHNFSPVSKRDEVSRQKRKSL</sequence>
<dbReference type="Proteomes" id="UP000565078">
    <property type="component" value="Unassembled WGS sequence"/>
</dbReference>
<evidence type="ECO:0000313" key="2">
    <source>
        <dbReference type="Proteomes" id="UP000565078"/>
    </source>
</evidence>